<evidence type="ECO:0000313" key="2">
    <source>
        <dbReference type="Proteomes" id="UP000248329"/>
    </source>
</evidence>
<sequence>MSGRFGFPVFTVALLLLGGIARLLEVNGMIPFRVPWIPIIVIIVAVLSVGALIFGRNRDRPGSCPFSAICPFNNFCPFGHGR</sequence>
<accession>A0AC61L060</accession>
<reference evidence="1" key="1">
    <citation type="submission" date="2018-01" db="EMBL/GenBank/DDBJ databases">
        <authorList>
            <person name="Krukenberg V."/>
        </authorList>
    </citation>
    <scope>NUCLEOTIDE SEQUENCE</scope>
    <source>
        <strain evidence="1">E20ANME2</strain>
    </source>
</reference>
<protein>
    <submittedName>
        <fullName evidence="1">Uncharacterized protein</fullName>
    </submittedName>
</protein>
<comment type="caution">
    <text evidence="1">The sequence shown here is derived from an EMBL/GenBank/DDBJ whole genome shotgun (WGS) entry which is preliminary data.</text>
</comment>
<dbReference type="EMBL" id="PQXF01000035">
    <property type="protein sequence ID" value="PXF58534.1"/>
    <property type="molecule type" value="Genomic_DNA"/>
</dbReference>
<evidence type="ECO:0000313" key="1">
    <source>
        <dbReference type="EMBL" id="PXF58534.1"/>
    </source>
</evidence>
<dbReference type="Proteomes" id="UP000248329">
    <property type="component" value="Unassembled WGS sequence"/>
</dbReference>
<gene>
    <name evidence="1" type="ORF">C4B59_13135</name>
</gene>
<proteinExistence type="predicted"/>
<organism evidence="1 2">
    <name type="scientific">Candidatus Methanogaster sp</name>
    <dbReference type="NCBI Taxonomy" id="3386292"/>
    <lineage>
        <taxon>Archaea</taxon>
        <taxon>Methanobacteriati</taxon>
        <taxon>Methanobacteriota</taxon>
        <taxon>Stenosarchaea group</taxon>
        <taxon>Methanomicrobia</taxon>
        <taxon>Methanosarcinales</taxon>
        <taxon>ANME-2 cluster</taxon>
        <taxon>Candidatus Methanogasteraceae</taxon>
        <taxon>Candidatus Methanogaster</taxon>
    </lineage>
</organism>
<name>A0AC61L060_9EURY</name>